<name>A0A0C4DQM9_MAGP6</name>
<evidence type="ECO:0000313" key="2">
    <source>
        <dbReference type="EMBL" id="KLU83106.1"/>
    </source>
</evidence>
<feature type="region of interest" description="Disordered" evidence="1">
    <location>
        <begin position="1"/>
        <end position="27"/>
    </location>
</feature>
<proteinExistence type="predicted"/>
<sequence>MARTRPAVVTATRRRSKIPSPAKKLKLNGPKTALGAVAAVAKPPKAVGKEADAGSESSGTLSSPPRP</sequence>
<keyword evidence="4" id="KW-1185">Reference proteome</keyword>
<evidence type="ECO:0000256" key="1">
    <source>
        <dbReference type="SAM" id="MobiDB-lite"/>
    </source>
</evidence>
<dbReference type="EMBL" id="ADBL01000552">
    <property type="status" value="NOT_ANNOTATED_CDS"/>
    <property type="molecule type" value="Genomic_DNA"/>
</dbReference>
<organism evidence="3 4">
    <name type="scientific">Magnaporthiopsis poae (strain ATCC 64411 / 73-15)</name>
    <name type="common">Kentucky bluegrass fungus</name>
    <name type="synonym">Magnaporthe poae</name>
    <dbReference type="NCBI Taxonomy" id="644358"/>
    <lineage>
        <taxon>Eukaryota</taxon>
        <taxon>Fungi</taxon>
        <taxon>Dikarya</taxon>
        <taxon>Ascomycota</taxon>
        <taxon>Pezizomycotina</taxon>
        <taxon>Sordariomycetes</taxon>
        <taxon>Sordariomycetidae</taxon>
        <taxon>Magnaporthales</taxon>
        <taxon>Magnaporthaceae</taxon>
        <taxon>Magnaporthiopsis</taxon>
    </lineage>
</organism>
<reference evidence="4" key="1">
    <citation type="submission" date="2010-05" db="EMBL/GenBank/DDBJ databases">
        <title>The genome sequence of Magnaporthe poae strain ATCC 64411.</title>
        <authorList>
            <person name="Ma L.-J."/>
            <person name="Dead R."/>
            <person name="Young S."/>
            <person name="Zeng Q."/>
            <person name="Koehrsen M."/>
            <person name="Alvarado L."/>
            <person name="Berlin A."/>
            <person name="Chapman S.B."/>
            <person name="Chen Z."/>
            <person name="Freedman E."/>
            <person name="Gellesch M."/>
            <person name="Goldberg J."/>
            <person name="Griggs A."/>
            <person name="Gujja S."/>
            <person name="Heilman E.R."/>
            <person name="Heiman D."/>
            <person name="Hepburn T."/>
            <person name="Howarth C."/>
            <person name="Jen D."/>
            <person name="Larson L."/>
            <person name="Mehta T."/>
            <person name="Neiman D."/>
            <person name="Pearson M."/>
            <person name="Roberts A."/>
            <person name="Saif S."/>
            <person name="Shea T."/>
            <person name="Shenoy N."/>
            <person name="Sisk P."/>
            <person name="Stolte C."/>
            <person name="Sykes S."/>
            <person name="Walk T."/>
            <person name="White J."/>
            <person name="Yandava C."/>
            <person name="Haas B."/>
            <person name="Nusbaum C."/>
            <person name="Birren B."/>
        </authorList>
    </citation>
    <scope>NUCLEOTIDE SEQUENCE [LARGE SCALE GENOMIC DNA]</scope>
    <source>
        <strain evidence="4">ATCC 64411 / 73-15</strain>
    </source>
</reference>
<feature type="region of interest" description="Disordered" evidence="1">
    <location>
        <begin position="43"/>
        <end position="67"/>
    </location>
</feature>
<dbReference type="EnsemblFungi" id="MAPG_02172T0">
    <property type="protein sequence ID" value="MAPG_02172T0"/>
    <property type="gene ID" value="MAPG_02172"/>
</dbReference>
<reference evidence="2" key="2">
    <citation type="submission" date="2010-05" db="EMBL/GenBank/DDBJ databases">
        <title>The Genome Sequence of Magnaporthe poae strain ATCC 64411.</title>
        <authorList>
            <consortium name="The Broad Institute Genome Sequencing Platform"/>
            <consortium name="Broad Institute Genome Sequencing Center for Infectious Disease"/>
            <person name="Ma L.-J."/>
            <person name="Dead R."/>
            <person name="Young S."/>
            <person name="Zeng Q."/>
            <person name="Koehrsen M."/>
            <person name="Alvarado L."/>
            <person name="Berlin A."/>
            <person name="Chapman S.B."/>
            <person name="Chen Z."/>
            <person name="Freedman E."/>
            <person name="Gellesch M."/>
            <person name="Goldberg J."/>
            <person name="Griggs A."/>
            <person name="Gujja S."/>
            <person name="Heilman E.R."/>
            <person name="Heiman D."/>
            <person name="Hepburn T."/>
            <person name="Howarth C."/>
            <person name="Jen D."/>
            <person name="Larson L."/>
            <person name="Mehta T."/>
            <person name="Neiman D."/>
            <person name="Pearson M."/>
            <person name="Roberts A."/>
            <person name="Saif S."/>
            <person name="Shea T."/>
            <person name="Shenoy N."/>
            <person name="Sisk P."/>
            <person name="Stolte C."/>
            <person name="Sykes S."/>
            <person name="Walk T."/>
            <person name="White J."/>
            <person name="Yandava C."/>
            <person name="Haas B."/>
            <person name="Nusbaum C."/>
            <person name="Birren B."/>
        </authorList>
    </citation>
    <scope>NUCLEOTIDE SEQUENCE</scope>
    <source>
        <strain evidence="2">ATCC 64411</strain>
    </source>
</reference>
<reference evidence="3" key="4">
    <citation type="journal article" date="2015" name="G3 (Bethesda)">
        <title>Genome sequences of three phytopathogenic species of the Magnaporthaceae family of fungi.</title>
        <authorList>
            <person name="Okagaki L.H."/>
            <person name="Nunes C.C."/>
            <person name="Sailsbery J."/>
            <person name="Clay B."/>
            <person name="Brown D."/>
            <person name="John T."/>
            <person name="Oh Y."/>
            <person name="Young N."/>
            <person name="Fitzgerald M."/>
            <person name="Haas B.J."/>
            <person name="Zeng Q."/>
            <person name="Young S."/>
            <person name="Adiconis X."/>
            <person name="Fan L."/>
            <person name="Levin J.Z."/>
            <person name="Mitchell T.K."/>
            <person name="Okubara P.A."/>
            <person name="Farman M.L."/>
            <person name="Kohn L.M."/>
            <person name="Birren B."/>
            <person name="Ma L.-J."/>
            <person name="Dean R.A."/>
        </authorList>
    </citation>
    <scope>NUCLEOTIDE SEQUENCE</scope>
    <source>
        <strain evidence="3">ATCC 64411 / 73-15</strain>
    </source>
</reference>
<reference evidence="3" key="5">
    <citation type="submission" date="2015-06" db="UniProtKB">
        <authorList>
            <consortium name="EnsemblFungi"/>
        </authorList>
    </citation>
    <scope>IDENTIFICATION</scope>
    <source>
        <strain evidence="3">ATCC 64411</strain>
    </source>
</reference>
<dbReference type="AlphaFoldDB" id="A0A0C4DQM9"/>
<gene>
    <name evidence="2" type="ORF">MAPG_02172</name>
</gene>
<dbReference type="EMBL" id="GL876967">
    <property type="protein sequence ID" value="KLU83106.1"/>
    <property type="molecule type" value="Genomic_DNA"/>
</dbReference>
<evidence type="ECO:0000313" key="4">
    <source>
        <dbReference type="Proteomes" id="UP000011715"/>
    </source>
</evidence>
<dbReference type="Proteomes" id="UP000011715">
    <property type="component" value="Unassembled WGS sequence"/>
</dbReference>
<protein>
    <submittedName>
        <fullName evidence="2 3">Uncharacterized protein</fullName>
    </submittedName>
</protein>
<feature type="compositionally biased region" description="Low complexity" evidence="1">
    <location>
        <begin position="1"/>
        <end position="11"/>
    </location>
</feature>
<feature type="compositionally biased region" description="Polar residues" evidence="1">
    <location>
        <begin position="55"/>
        <end position="67"/>
    </location>
</feature>
<evidence type="ECO:0000313" key="3">
    <source>
        <dbReference type="EnsemblFungi" id="MAPG_02172T0"/>
    </source>
</evidence>
<dbReference type="VEuPathDB" id="FungiDB:MAPG_02172"/>
<accession>A0A0C4DQM9</accession>
<reference evidence="2" key="3">
    <citation type="submission" date="2011-03" db="EMBL/GenBank/DDBJ databases">
        <title>Annotation of Magnaporthe poae ATCC 64411.</title>
        <authorList>
            <person name="Ma L.-J."/>
            <person name="Dead R."/>
            <person name="Young S.K."/>
            <person name="Zeng Q."/>
            <person name="Gargeya S."/>
            <person name="Fitzgerald M."/>
            <person name="Haas B."/>
            <person name="Abouelleil A."/>
            <person name="Alvarado L."/>
            <person name="Arachchi H.M."/>
            <person name="Berlin A."/>
            <person name="Brown A."/>
            <person name="Chapman S.B."/>
            <person name="Chen Z."/>
            <person name="Dunbar C."/>
            <person name="Freedman E."/>
            <person name="Gearin G."/>
            <person name="Gellesch M."/>
            <person name="Goldberg J."/>
            <person name="Griggs A."/>
            <person name="Gujja S."/>
            <person name="Heiman D."/>
            <person name="Howarth C."/>
            <person name="Larson L."/>
            <person name="Lui A."/>
            <person name="MacDonald P.J.P."/>
            <person name="Mehta T."/>
            <person name="Montmayeur A."/>
            <person name="Murphy C."/>
            <person name="Neiman D."/>
            <person name="Pearson M."/>
            <person name="Priest M."/>
            <person name="Roberts A."/>
            <person name="Saif S."/>
            <person name="Shea T."/>
            <person name="Shenoy N."/>
            <person name="Sisk P."/>
            <person name="Stolte C."/>
            <person name="Sykes S."/>
            <person name="Yandava C."/>
            <person name="Wortman J."/>
            <person name="Nusbaum C."/>
            <person name="Birren B."/>
        </authorList>
    </citation>
    <scope>NUCLEOTIDE SEQUENCE</scope>
    <source>
        <strain evidence="2">ATCC 64411</strain>
    </source>
</reference>